<dbReference type="InterPro" id="IPR036864">
    <property type="entry name" value="Zn2-C6_fun-type_DNA-bd_sf"/>
</dbReference>
<dbReference type="OrthoDB" id="39175at2759"/>
<proteinExistence type="predicted"/>
<dbReference type="PANTHER" id="PTHR47338">
    <property type="entry name" value="ZN(II)2CYS6 TRANSCRIPTION FACTOR (EUROFUNG)-RELATED"/>
    <property type="match status" value="1"/>
</dbReference>
<dbReference type="CDD" id="cd12148">
    <property type="entry name" value="fungal_TF_MHR"/>
    <property type="match status" value="1"/>
</dbReference>
<keyword evidence="5" id="KW-0539">Nucleus</keyword>
<name>A0A2G8SD27_9APHY</name>
<feature type="compositionally biased region" description="Polar residues" evidence="6">
    <location>
        <begin position="162"/>
        <end position="177"/>
    </location>
</feature>
<dbReference type="InterPro" id="IPR050815">
    <property type="entry name" value="TF_fung"/>
</dbReference>
<dbReference type="STRING" id="1077348.A0A2G8SD27"/>
<dbReference type="InterPro" id="IPR007219">
    <property type="entry name" value="XnlR_reg_dom"/>
</dbReference>
<dbReference type="Proteomes" id="UP000230002">
    <property type="component" value="Unassembled WGS sequence"/>
</dbReference>
<reference evidence="8 9" key="1">
    <citation type="journal article" date="2015" name="Sci. Rep.">
        <title>Chromosome-level genome map provides insights into diverse defense mechanisms in the medicinal fungus Ganoderma sinense.</title>
        <authorList>
            <person name="Zhu Y."/>
            <person name="Xu J."/>
            <person name="Sun C."/>
            <person name="Zhou S."/>
            <person name="Xu H."/>
            <person name="Nelson D.R."/>
            <person name="Qian J."/>
            <person name="Song J."/>
            <person name="Luo H."/>
            <person name="Xiang L."/>
            <person name="Li Y."/>
            <person name="Xu Z."/>
            <person name="Ji A."/>
            <person name="Wang L."/>
            <person name="Lu S."/>
            <person name="Hayward A."/>
            <person name="Sun W."/>
            <person name="Li X."/>
            <person name="Schwartz D.C."/>
            <person name="Wang Y."/>
            <person name="Chen S."/>
        </authorList>
    </citation>
    <scope>NUCLEOTIDE SEQUENCE [LARGE SCALE GENOMIC DNA]</scope>
    <source>
        <strain evidence="8 9">ZZ0214-1</strain>
    </source>
</reference>
<feature type="domain" description="Xylanolytic transcriptional activator regulatory" evidence="7">
    <location>
        <begin position="291"/>
        <end position="477"/>
    </location>
</feature>
<evidence type="ECO:0000256" key="2">
    <source>
        <dbReference type="ARBA" id="ARBA00022723"/>
    </source>
</evidence>
<evidence type="ECO:0000256" key="4">
    <source>
        <dbReference type="ARBA" id="ARBA00023163"/>
    </source>
</evidence>
<dbReference type="PANTHER" id="PTHR47338:SF29">
    <property type="entry name" value="ZN(2)-C6 FUNGAL-TYPE DOMAIN-CONTAINING PROTEIN"/>
    <property type="match status" value="1"/>
</dbReference>
<evidence type="ECO:0000256" key="6">
    <source>
        <dbReference type="SAM" id="MobiDB-lite"/>
    </source>
</evidence>
<evidence type="ECO:0000259" key="7">
    <source>
        <dbReference type="Pfam" id="PF04082"/>
    </source>
</evidence>
<dbReference type="Gene3D" id="4.10.240.10">
    <property type="entry name" value="Zn(2)-C6 fungal-type DNA-binding domain"/>
    <property type="match status" value="1"/>
</dbReference>
<dbReference type="GO" id="GO:0003677">
    <property type="term" value="F:DNA binding"/>
    <property type="evidence" value="ECO:0007669"/>
    <property type="project" value="InterPro"/>
</dbReference>
<accession>A0A2G8SD27</accession>
<dbReference type="GO" id="GO:0000981">
    <property type="term" value="F:DNA-binding transcription factor activity, RNA polymerase II-specific"/>
    <property type="evidence" value="ECO:0007669"/>
    <property type="project" value="InterPro"/>
</dbReference>
<gene>
    <name evidence="8" type="ORF">GSI_06355</name>
</gene>
<evidence type="ECO:0000313" key="9">
    <source>
        <dbReference type="Proteomes" id="UP000230002"/>
    </source>
</evidence>
<dbReference type="GO" id="GO:0008270">
    <property type="term" value="F:zinc ion binding"/>
    <property type="evidence" value="ECO:0007669"/>
    <property type="project" value="InterPro"/>
</dbReference>
<dbReference type="GO" id="GO:0005634">
    <property type="term" value="C:nucleus"/>
    <property type="evidence" value="ECO:0007669"/>
    <property type="project" value="UniProtKB-SubCell"/>
</dbReference>
<dbReference type="Pfam" id="PF04082">
    <property type="entry name" value="Fungal_trans"/>
    <property type="match status" value="1"/>
</dbReference>
<organism evidence="8 9">
    <name type="scientific">Ganoderma sinense ZZ0214-1</name>
    <dbReference type="NCBI Taxonomy" id="1077348"/>
    <lineage>
        <taxon>Eukaryota</taxon>
        <taxon>Fungi</taxon>
        <taxon>Dikarya</taxon>
        <taxon>Basidiomycota</taxon>
        <taxon>Agaricomycotina</taxon>
        <taxon>Agaricomycetes</taxon>
        <taxon>Polyporales</taxon>
        <taxon>Polyporaceae</taxon>
        <taxon>Ganoderma</taxon>
    </lineage>
</organism>
<feature type="region of interest" description="Disordered" evidence="6">
    <location>
        <begin position="154"/>
        <end position="177"/>
    </location>
</feature>
<keyword evidence="9" id="KW-1185">Reference proteome</keyword>
<keyword evidence="4" id="KW-0804">Transcription</keyword>
<evidence type="ECO:0000256" key="3">
    <source>
        <dbReference type="ARBA" id="ARBA00023015"/>
    </source>
</evidence>
<evidence type="ECO:0000256" key="1">
    <source>
        <dbReference type="ARBA" id="ARBA00004123"/>
    </source>
</evidence>
<dbReference type="GO" id="GO:0006351">
    <property type="term" value="P:DNA-templated transcription"/>
    <property type="evidence" value="ECO:0007669"/>
    <property type="project" value="InterPro"/>
</dbReference>
<sequence length="753" mass="82566">MPKAPPSSAAAAVRSSTAPFQNAQVLRRNQVTSLYLIFRRLTIMLIPPIAIYKGLPPMPTPQVGEHLNAIVIAMHKLTLSGFLEKCDAQRPCSTCVRSHSYAVAHAPPGTELPPHPECTFDEIPETIVPDAHDSPKNRFERLESRINELEALLREKDGAGSTHGSDPTRASSTTSSYNSPPLFLDYSNNINVDSNFSGTNVDMAGFPGGSGLDDLAGVAVLMGDSSHLQSSFADNATQADFAQLHAKMSSVPDNFGELINPAWPRNLPDFTTLRHLVEAFFTFTPLAGRMFHGPTFQASLSLPPTHPKFPLPAILHAMCALGSMYTASVPSSPNSDSLHETFAESQIKAARDNLDFSLRMTVDLFGSLQAQIIIALWYWYNARWSEACVAFSISLRYAVPCGLNVSPPYESISSSNMARTSIIPPAVDVLEDEMRRNNFWIAYLMERHFAAINNFAMFLDDDDVAQMLPVRGDHFEHGIFVPPRERQWSYEPGVVDRHPEEQVDSFILHVKAAMLLSKVKVFNGRYKKRKQLGDPALIPDPAGLPGIPRPDLIQTTPAFVEIDKLIVSYLASFPSQLKDPLANGVIDVSLLTAISSAHFAAIILHEGHANIGHIGCVSACKILAAARAILNLLYEAYSTSHNLAYLGVFPMICWFAAGRVLIRFLRSAIGAKSSEHITALQAEIDFIRSVVSEIGDSVPHALHYGRMLTEYLAQTCGREYAKPASPLPRSGRRSHQPEGHGFAELDNTVLVVN</sequence>
<comment type="subcellular location">
    <subcellularLocation>
        <location evidence="1">Nucleus</location>
    </subcellularLocation>
</comment>
<dbReference type="AlphaFoldDB" id="A0A2G8SD27"/>
<evidence type="ECO:0000313" key="8">
    <source>
        <dbReference type="EMBL" id="PIL31653.1"/>
    </source>
</evidence>
<keyword evidence="2" id="KW-0479">Metal-binding</keyword>
<evidence type="ECO:0000256" key="5">
    <source>
        <dbReference type="ARBA" id="ARBA00023242"/>
    </source>
</evidence>
<comment type="caution">
    <text evidence="8">The sequence shown here is derived from an EMBL/GenBank/DDBJ whole genome shotgun (WGS) entry which is preliminary data.</text>
</comment>
<protein>
    <submittedName>
        <fullName evidence="8">Transcription factor</fullName>
    </submittedName>
</protein>
<dbReference type="EMBL" id="AYKW01000012">
    <property type="protein sequence ID" value="PIL31653.1"/>
    <property type="molecule type" value="Genomic_DNA"/>
</dbReference>
<keyword evidence="3" id="KW-0805">Transcription regulation</keyword>